<dbReference type="EMBL" id="HACM01005234">
    <property type="protein sequence ID" value="CRZ05676.1"/>
    <property type="molecule type" value="Transcribed_RNA"/>
</dbReference>
<proteinExistence type="predicted"/>
<reference evidence="1" key="1">
    <citation type="submission" date="2015-04" db="EMBL/GenBank/DDBJ databases">
        <title>The genome sequence of the plant pathogenic Rhizarian Plasmodiophora brassicae reveals insights in its biotrophic life cycle and the origin of chitin synthesis.</title>
        <authorList>
            <person name="Schwelm A."/>
            <person name="Fogelqvist J."/>
            <person name="Knaust A."/>
            <person name="Julke S."/>
            <person name="Lilja T."/>
            <person name="Dhandapani V."/>
            <person name="Bonilla-Rosso G."/>
            <person name="Karlsson M."/>
            <person name="Shevchenko A."/>
            <person name="Choi S.R."/>
            <person name="Kim H.G."/>
            <person name="Park J.Y."/>
            <person name="Lim Y.P."/>
            <person name="Ludwig-Muller J."/>
            <person name="Dixelius C."/>
        </authorList>
    </citation>
    <scope>NUCLEOTIDE SEQUENCE</scope>
    <source>
        <tissue evidence="1">Potato root galls</tissue>
    </source>
</reference>
<organism evidence="1">
    <name type="scientific">Spongospora subterranea</name>
    <dbReference type="NCBI Taxonomy" id="70186"/>
    <lineage>
        <taxon>Eukaryota</taxon>
        <taxon>Sar</taxon>
        <taxon>Rhizaria</taxon>
        <taxon>Endomyxa</taxon>
        <taxon>Phytomyxea</taxon>
        <taxon>Plasmodiophorida</taxon>
        <taxon>Plasmodiophoridae</taxon>
        <taxon>Spongospora</taxon>
    </lineage>
</organism>
<dbReference type="EMBL" id="HACM01005235">
    <property type="protein sequence ID" value="CRZ05677.1"/>
    <property type="molecule type" value="Transcribed_RNA"/>
</dbReference>
<sequence length="117" mass="13062">MSRFSGVLGIDLFGEGGLVLEANFGLNGNAGGQSLGFSFSSLCLRASSISSRELRVLEVSETDDIFKFQLREEKSFFFFLEISVIKYSFHSNLNIVQPHNPKNTDTDSEFNTLRVLK</sequence>
<name>A0A0H5QVN9_9EUKA</name>
<accession>A0A0H5QVN9</accession>
<protein>
    <submittedName>
        <fullName evidence="1">Uncharacterized protein</fullName>
    </submittedName>
</protein>
<dbReference type="AlphaFoldDB" id="A0A0H5QVN9"/>
<feature type="non-terminal residue" evidence="1">
    <location>
        <position position="117"/>
    </location>
</feature>
<evidence type="ECO:0000313" key="1">
    <source>
        <dbReference type="EMBL" id="CRZ05676.1"/>
    </source>
</evidence>